<proteinExistence type="predicted"/>
<keyword evidence="2" id="KW-1185">Reference proteome</keyword>
<dbReference type="AlphaFoldDB" id="A0AAN6SLC7"/>
<sequence>MTKRLAQAIPFVSILRANHLLTTILSSDDLLTIRPCSAYEARRLESYEASKVDSSRYTEYVRFKRSNYDVLGKLKDKLLEVEEQAISRGIDSVEELERVERKEAEALAGLDA</sequence>
<dbReference type="Proteomes" id="UP001303115">
    <property type="component" value="Unassembled WGS sequence"/>
</dbReference>
<organism evidence="1 2">
    <name type="scientific">Parachaetomium inaequale</name>
    <dbReference type="NCBI Taxonomy" id="2588326"/>
    <lineage>
        <taxon>Eukaryota</taxon>
        <taxon>Fungi</taxon>
        <taxon>Dikarya</taxon>
        <taxon>Ascomycota</taxon>
        <taxon>Pezizomycotina</taxon>
        <taxon>Sordariomycetes</taxon>
        <taxon>Sordariomycetidae</taxon>
        <taxon>Sordariales</taxon>
        <taxon>Chaetomiaceae</taxon>
        <taxon>Parachaetomium</taxon>
    </lineage>
</organism>
<protein>
    <submittedName>
        <fullName evidence="1">Uncharacterized protein</fullName>
    </submittedName>
</protein>
<dbReference type="EMBL" id="MU854861">
    <property type="protein sequence ID" value="KAK4031335.1"/>
    <property type="molecule type" value="Genomic_DNA"/>
</dbReference>
<comment type="caution">
    <text evidence="1">The sequence shown here is derived from an EMBL/GenBank/DDBJ whole genome shotgun (WGS) entry which is preliminary data.</text>
</comment>
<reference evidence="2" key="1">
    <citation type="journal article" date="2023" name="Mol. Phylogenet. Evol.">
        <title>Genome-scale phylogeny and comparative genomics of the fungal order Sordariales.</title>
        <authorList>
            <person name="Hensen N."/>
            <person name="Bonometti L."/>
            <person name="Westerberg I."/>
            <person name="Brannstrom I.O."/>
            <person name="Guillou S."/>
            <person name="Cros-Aarteil S."/>
            <person name="Calhoun S."/>
            <person name="Haridas S."/>
            <person name="Kuo A."/>
            <person name="Mondo S."/>
            <person name="Pangilinan J."/>
            <person name="Riley R."/>
            <person name="LaButti K."/>
            <person name="Andreopoulos B."/>
            <person name="Lipzen A."/>
            <person name="Chen C."/>
            <person name="Yan M."/>
            <person name="Daum C."/>
            <person name="Ng V."/>
            <person name="Clum A."/>
            <person name="Steindorff A."/>
            <person name="Ohm R.A."/>
            <person name="Martin F."/>
            <person name="Silar P."/>
            <person name="Natvig D.O."/>
            <person name="Lalanne C."/>
            <person name="Gautier V."/>
            <person name="Ament-Velasquez S.L."/>
            <person name="Kruys A."/>
            <person name="Hutchinson M.I."/>
            <person name="Powell A.J."/>
            <person name="Barry K."/>
            <person name="Miller A.N."/>
            <person name="Grigoriev I.V."/>
            <person name="Debuchy R."/>
            <person name="Gladieux P."/>
            <person name="Hiltunen Thoren M."/>
            <person name="Johannesson H."/>
        </authorList>
    </citation>
    <scope>NUCLEOTIDE SEQUENCE [LARGE SCALE GENOMIC DNA]</scope>
    <source>
        <strain evidence="2">CBS 284.82</strain>
    </source>
</reference>
<gene>
    <name evidence="1" type="ORF">C8A01DRAFT_51551</name>
</gene>
<name>A0AAN6SLC7_9PEZI</name>
<evidence type="ECO:0000313" key="1">
    <source>
        <dbReference type="EMBL" id="KAK4031335.1"/>
    </source>
</evidence>
<accession>A0AAN6SLC7</accession>
<evidence type="ECO:0000313" key="2">
    <source>
        <dbReference type="Proteomes" id="UP001303115"/>
    </source>
</evidence>